<dbReference type="OrthoDB" id="10249433at2759"/>
<dbReference type="EMBL" id="PGCJ01000057">
    <property type="protein sequence ID" value="PLW53713.1"/>
    <property type="molecule type" value="Genomic_DNA"/>
</dbReference>
<dbReference type="Proteomes" id="UP000235392">
    <property type="component" value="Unassembled WGS sequence"/>
</dbReference>
<dbReference type="InterPro" id="IPR000073">
    <property type="entry name" value="AB_hydrolase_1"/>
</dbReference>
<dbReference type="GO" id="GO:0008474">
    <property type="term" value="F:palmitoyl-(protein) hydrolase activity"/>
    <property type="evidence" value="ECO:0007669"/>
    <property type="project" value="TreeGrafter"/>
</dbReference>
<protein>
    <recommendedName>
        <fullName evidence="1">AB hydrolase-1 domain-containing protein</fullName>
    </recommendedName>
</protein>
<reference evidence="4 5" key="1">
    <citation type="submission" date="2017-11" db="EMBL/GenBank/DDBJ databases">
        <title>De novo assembly and phasing of dikaryotic genomes from two isolates of Puccinia coronata f. sp. avenae, the causal agent of oat crown rust.</title>
        <authorList>
            <person name="Miller M.E."/>
            <person name="Zhang Y."/>
            <person name="Omidvar V."/>
            <person name="Sperschneider J."/>
            <person name="Schwessinger B."/>
            <person name="Raley C."/>
            <person name="Palmer J.M."/>
            <person name="Garnica D."/>
            <person name="Upadhyaya N."/>
            <person name="Rathjen J."/>
            <person name="Taylor J.M."/>
            <person name="Park R.F."/>
            <person name="Dodds P.N."/>
            <person name="Hirsch C.D."/>
            <person name="Kianian S.F."/>
            <person name="Figueroa M."/>
        </authorList>
    </citation>
    <scope>NUCLEOTIDE SEQUENCE [LARGE SCALE GENOMIC DNA]</scope>
    <source>
        <strain evidence="3">12NC29</strain>
        <strain evidence="2">12SD80</strain>
    </source>
</reference>
<evidence type="ECO:0000313" key="5">
    <source>
        <dbReference type="Proteomes" id="UP000235392"/>
    </source>
</evidence>
<proteinExistence type="predicted"/>
<keyword evidence="4" id="KW-1185">Reference proteome</keyword>
<gene>
    <name evidence="3" type="ORF">PCANC_04485</name>
    <name evidence="2" type="ORF">PCASD_07684</name>
</gene>
<dbReference type="GO" id="GO:0016020">
    <property type="term" value="C:membrane"/>
    <property type="evidence" value="ECO:0007669"/>
    <property type="project" value="TreeGrafter"/>
</dbReference>
<dbReference type="PANTHER" id="PTHR12277:SF64">
    <property type="entry name" value="SUPERFAMILY HYDROLASE, PUTATIVE (AFU_ORTHOLOGUE AFUA_3G01760)-RELATED"/>
    <property type="match status" value="1"/>
</dbReference>
<evidence type="ECO:0000259" key="1">
    <source>
        <dbReference type="Pfam" id="PF12697"/>
    </source>
</evidence>
<dbReference type="SUPFAM" id="SSF53474">
    <property type="entry name" value="alpha/beta-Hydrolases"/>
    <property type="match status" value="1"/>
</dbReference>
<organism evidence="3 4">
    <name type="scientific">Puccinia coronata f. sp. avenae</name>
    <dbReference type="NCBI Taxonomy" id="200324"/>
    <lineage>
        <taxon>Eukaryota</taxon>
        <taxon>Fungi</taxon>
        <taxon>Dikarya</taxon>
        <taxon>Basidiomycota</taxon>
        <taxon>Pucciniomycotina</taxon>
        <taxon>Pucciniomycetes</taxon>
        <taxon>Pucciniales</taxon>
        <taxon>Pucciniaceae</taxon>
        <taxon>Puccinia</taxon>
    </lineage>
</organism>
<dbReference type="AlphaFoldDB" id="A0A2N5VUQ4"/>
<feature type="domain" description="AB hydrolase-1" evidence="1">
    <location>
        <begin position="202"/>
        <end position="367"/>
    </location>
</feature>
<dbReference type="Gene3D" id="3.40.50.1820">
    <property type="entry name" value="alpha/beta hydrolase"/>
    <property type="match status" value="1"/>
</dbReference>
<evidence type="ECO:0000313" key="4">
    <source>
        <dbReference type="Proteomes" id="UP000235388"/>
    </source>
</evidence>
<dbReference type="Pfam" id="PF12697">
    <property type="entry name" value="Abhydrolase_6"/>
    <property type="match status" value="1"/>
</dbReference>
<evidence type="ECO:0000313" key="2">
    <source>
        <dbReference type="EMBL" id="PLW39550.1"/>
    </source>
</evidence>
<sequence>MAMKALQNNLFHIFAPLRHSPEHYCIISNPSPLRATLLISPILSSSGRRCRRSDVPRLLSTSTQHLAEAAGDPASSAGVPWGLLLQLLVGLPVALWTWKSLMLVIFQRRLVYLPYFPPGSRTQELPRSTGTHDHPLLVGLALHKIRFPSTRESPTLDGLLVLPKKPLASSTSSLDGLVFYLQGNAGNTLARLPVFRELLVPPGTGGGGQGGWLKLGVFALSPRGYWSSEGPLPFPFTALTRPAYRLHQRGVVADYARVLEELAAHTTGPLASVPIWVHGHSLGGAVAAQLLSHIFFSNHPGTAATRSRLAGLILENPLPSVPHMVKLLYPSRYVPYHYLAPFVRDTWDTRSALASFAGRLPIMFIQSEHDELVPHSVTQELYRHYLNACSPRQPHSSPFVTIPYALHDSAFLNNRYRISIHRFIANTMPS</sequence>
<dbReference type="Proteomes" id="UP000235388">
    <property type="component" value="Unassembled WGS sequence"/>
</dbReference>
<dbReference type="PANTHER" id="PTHR12277">
    <property type="entry name" value="ALPHA/BETA HYDROLASE DOMAIN-CONTAINING PROTEIN"/>
    <property type="match status" value="1"/>
</dbReference>
<comment type="caution">
    <text evidence="3">The sequence shown here is derived from an EMBL/GenBank/DDBJ whole genome shotgun (WGS) entry which is preliminary data.</text>
</comment>
<accession>A0A2N5VUQ4</accession>
<dbReference type="STRING" id="200324.A0A2N5VUQ4"/>
<dbReference type="EMBL" id="PGCI01000114">
    <property type="protein sequence ID" value="PLW39550.1"/>
    <property type="molecule type" value="Genomic_DNA"/>
</dbReference>
<evidence type="ECO:0000313" key="3">
    <source>
        <dbReference type="EMBL" id="PLW53713.1"/>
    </source>
</evidence>
<dbReference type="InterPro" id="IPR029058">
    <property type="entry name" value="AB_hydrolase_fold"/>
</dbReference>
<name>A0A2N5VUQ4_9BASI</name>